<keyword evidence="2" id="KW-0479">Metal-binding</keyword>
<dbReference type="EC" id="3.5.3.13" evidence="6"/>
<evidence type="ECO:0000313" key="6">
    <source>
        <dbReference type="EMBL" id="MFC6356346.1"/>
    </source>
</evidence>
<dbReference type="InterPro" id="IPR051607">
    <property type="entry name" value="Metallo-dep_hydrolases"/>
</dbReference>
<evidence type="ECO:0000256" key="1">
    <source>
        <dbReference type="ARBA" id="ARBA00001947"/>
    </source>
</evidence>
<dbReference type="PANTHER" id="PTHR11271">
    <property type="entry name" value="GUANINE DEAMINASE"/>
    <property type="match status" value="1"/>
</dbReference>
<reference evidence="7" key="1">
    <citation type="journal article" date="2019" name="Int. J. Syst. Evol. Microbiol.">
        <title>The Global Catalogue of Microorganisms (GCM) 10K type strain sequencing project: providing services to taxonomists for standard genome sequencing and annotation.</title>
        <authorList>
            <consortium name="The Broad Institute Genomics Platform"/>
            <consortium name="The Broad Institute Genome Sequencing Center for Infectious Disease"/>
            <person name="Wu L."/>
            <person name="Ma J."/>
        </authorList>
    </citation>
    <scope>NUCLEOTIDE SEQUENCE [LARGE SCALE GENOMIC DNA]</scope>
    <source>
        <strain evidence="7">CCUG 43304</strain>
    </source>
</reference>
<evidence type="ECO:0000259" key="5">
    <source>
        <dbReference type="Pfam" id="PF01979"/>
    </source>
</evidence>
<organism evidence="6 7">
    <name type="scientific">Luethyella okanaganae</name>
    <dbReference type="NCBI Taxonomy" id="69372"/>
    <lineage>
        <taxon>Bacteria</taxon>
        <taxon>Bacillati</taxon>
        <taxon>Actinomycetota</taxon>
        <taxon>Actinomycetes</taxon>
        <taxon>Micrococcales</taxon>
        <taxon>Microbacteriaceae</taxon>
        <taxon>Luethyella</taxon>
    </lineage>
</organism>
<evidence type="ECO:0000256" key="4">
    <source>
        <dbReference type="ARBA" id="ARBA00022833"/>
    </source>
</evidence>
<accession>A0ABW1VE35</accession>
<feature type="domain" description="Amidohydrolase-related" evidence="5">
    <location>
        <begin position="6"/>
        <end position="320"/>
    </location>
</feature>
<dbReference type="Proteomes" id="UP001596306">
    <property type="component" value="Unassembled WGS sequence"/>
</dbReference>
<dbReference type="GO" id="GO:0050416">
    <property type="term" value="F:formimidoylglutamate deiminase activity"/>
    <property type="evidence" value="ECO:0007669"/>
    <property type="project" value="UniProtKB-EC"/>
</dbReference>
<sequence>MTTITTPASANAHSHAFHRMLRGRTHGAGGSFWTWRDLMYRVAAALDPDLYRELAEAVFAEMLVSGYTAVGEFHYVHHRPDGSPYEDPNAMGRALAEAAESVGIRLTLLDTCYLASAPGVALLPEQARFGDGTVTAWQERWQALAPLASGLVTIGAAIHSVRAVSPHDIAAVAEALPEGVPLHIHLSEQPAENEQSLAAFGRTPTGVLATAGALSPRLSVVHATHLTSDDIALLGAAEVTVVMCPTTEADLGDGIGPARELVDAGATIAIGSDQHVVIDPYLEVRGLEAGERMRSLARGRFSPAELDAARSSGGFRSVGVVEHEGDTVVLDVASVRTAGAAPDQLASAATASDVIEVSVGGRVVARRGVLADGRDPAAMLSTAIAQLSSRLEGATR</sequence>
<dbReference type="InterPro" id="IPR006680">
    <property type="entry name" value="Amidohydro-rel"/>
</dbReference>
<keyword evidence="3 6" id="KW-0378">Hydrolase</keyword>
<evidence type="ECO:0000256" key="3">
    <source>
        <dbReference type="ARBA" id="ARBA00022801"/>
    </source>
</evidence>
<name>A0ABW1VE35_9MICO</name>
<keyword evidence="4" id="KW-0862">Zinc</keyword>
<protein>
    <submittedName>
        <fullName evidence="6">Formimidoylglutamate deiminase</fullName>
        <ecNumber evidence="6">3.5.3.13</ecNumber>
    </submittedName>
</protein>
<comment type="caution">
    <text evidence="6">The sequence shown here is derived from an EMBL/GenBank/DDBJ whole genome shotgun (WGS) entry which is preliminary data.</text>
</comment>
<evidence type="ECO:0000313" key="7">
    <source>
        <dbReference type="Proteomes" id="UP001596306"/>
    </source>
</evidence>
<dbReference type="InterPro" id="IPR032466">
    <property type="entry name" value="Metal_Hydrolase"/>
</dbReference>
<dbReference type="EMBL" id="JBHSTP010000002">
    <property type="protein sequence ID" value="MFC6356346.1"/>
    <property type="molecule type" value="Genomic_DNA"/>
</dbReference>
<evidence type="ECO:0000256" key="2">
    <source>
        <dbReference type="ARBA" id="ARBA00022723"/>
    </source>
</evidence>
<dbReference type="NCBIfam" id="NF006681">
    <property type="entry name" value="PRK09229.1-2"/>
    <property type="match status" value="1"/>
</dbReference>
<dbReference type="Gene3D" id="3.20.20.140">
    <property type="entry name" value="Metal-dependent hydrolases"/>
    <property type="match status" value="1"/>
</dbReference>
<comment type="cofactor">
    <cofactor evidence="1">
        <name>Zn(2+)</name>
        <dbReference type="ChEBI" id="CHEBI:29105"/>
    </cofactor>
</comment>
<dbReference type="RefSeq" id="WP_386730633.1">
    <property type="nucleotide sequence ID" value="NZ_JBHSTP010000002.1"/>
</dbReference>
<dbReference type="Pfam" id="PF01979">
    <property type="entry name" value="Amidohydro_1"/>
    <property type="match status" value="1"/>
</dbReference>
<dbReference type="PANTHER" id="PTHR11271:SF48">
    <property type="entry name" value="AMIDOHYDROLASE-RELATED DOMAIN-CONTAINING PROTEIN"/>
    <property type="match status" value="1"/>
</dbReference>
<proteinExistence type="predicted"/>
<dbReference type="InterPro" id="IPR011059">
    <property type="entry name" value="Metal-dep_hydrolase_composite"/>
</dbReference>
<dbReference type="SUPFAM" id="SSF51556">
    <property type="entry name" value="Metallo-dependent hydrolases"/>
    <property type="match status" value="1"/>
</dbReference>
<keyword evidence="7" id="KW-1185">Reference proteome</keyword>
<dbReference type="Gene3D" id="2.30.40.10">
    <property type="entry name" value="Urease, subunit C, domain 1"/>
    <property type="match status" value="1"/>
</dbReference>
<gene>
    <name evidence="6" type="ORF">ACFQB0_09525</name>
</gene>